<name>A0A7C4XUX6_9BACT</name>
<evidence type="ECO:0000313" key="2">
    <source>
        <dbReference type="EMBL" id="HGW60758.1"/>
    </source>
</evidence>
<reference evidence="2" key="1">
    <citation type="journal article" date="2020" name="mSystems">
        <title>Genome- and Community-Level Interaction Insights into Carbon Utilization and Element Cycling Functions of Hydrothermarchaeota in Hydrothermal Sediment.</title>
        <authorList>
            <person name="Zhou Z."/>
            <person name="Liu Y."/>
            <person name="Xu W."/>
            <person name="Pan J."/>
            <person name="Luo Z.H."/>
            <person name="Li M."/>
        </authorList>
    </citation>
    <scope>NUCLEOTIDE SEQUENCE [LARGE SCALE GENOMIC DNA]</scope>
    <source>
        <strain evidence="2">SpSt-794</strain>
    </source>
</reference>
<evidence type="ECO:0000256" key="1">
    <source>
        <dbReference type="SAM" id="Phobius"/>
    </source>
</evidence>
<accession>A0A7C4XUX6</accession>
<comment type="caution">
    <text evidence="2">The sequence shown here is derived from an EMBL/GenBank/DDBJ whole genome shotgun (WGS) entry which is preliminary data.</text>
</comment>
<feature type="transmembrane region" description="Helical" evidence="1">
    <location>
        <begin position="168"/>
        <end position="189"/>
    </location>
</feature>
<keyword evidence="1" id="KW-1133">Transmembrane helix</keyword>
<dbReference type="InterPro" id="IPR010178">
    <property type="entry name" value="Lit"/>
</dbReference>
<sequence length="190" mass="22213">MKYLLTLALVLIILLSPIFLLLAFEQPLFSIFYDAFNIRNILNLQKDRYLDKVKSIIRYFFDSNTYISLEGLSHIEIVHMYDVKNLIKASLFLLIFSAILLIVGRKYLTLPIIKSASITVLILTGFLFIGSLVNFDNTFYYFHKILFRNNYWLLDSNALLIKLFPENVFFVLAIIWFSLSFFASILLILL</sequence>
<feature type="transmembrane region" description="Helical" evidence="1">
    <location>
        <begin position="116"/>
        <end position="135"/>
    </location>
</feature>
<dbReference type="Pfam" id="PF07314">
    <property type="entry name" value="Lit"/>
    <property type="match status" value="1"/>
</dbReference>
<feature type="transmembrane region" description="Helical" evidence="1">
    <location>
        <begin position="86"/>
        <end position="104"/>
    </location>
</feature>
<keyword evidence="1" id="KW-0472">Membrane</keyword>
<proteinExistence type="predicted"/>
<organism evidence="2">
    <name type="scientific">Caldisericum exile</name>
    <dbReference type="NCBI Taxonomy" id="693075"/>
    <lineage>
        <taxon>Bacteria</taxon>
        <taxon>Pseudomonadati</taxon>
        <taxon>Caldisericota/Cryosericota group</taxon>
        <taxon>Caldisericota</taxon>
        <taxon>Caldisericia</taxon>
        <taxon>Caldisericales</taxon>
        <taxon>Caldisericaceae</taxon>
        <taxon>Caldisericum</taxon>
    </lineage>
</organism>
<dbReference type="AlphaFoldDB" id="A0A7C4XUX6"/>
<protein>
    <submittedName>
        <fullName evidence="2">DUF1461 domain-containing protein</fullName>
    </submittedName>
</protein>
<keyword evidence="1" id="KW-0812">Transmembrane</keyword>
<dbReference type="EMBL" id="DTHV01000147">
    <property type="protein sequence ID" value="HGW60758.1"/>
    <property type="molecule type" value="Genomic_DNA"/>
</dbReference>
<gene>
    <name evidence="2" type="ORF">ENV82_04950</name>
</gene>